<evidence type="ECO:0000313" key="3">
    <source>
        <dbReference type="EMBL" id="OFW55705.1"/>
    </source>
</evidence>
<reference evidence="3 4" key="1">
    <citation type="journal article" date="2016" name="Nat. Commun.">
        <title>Thousands of microbial genomes shed light on interconnected biogeochemical processes in an aquifer system.</title>
        <authorList>
            <person name="Anantharaman K."/>
            <person name="Brown C.T."/>
            <person name="Hug L.A."/>
            <person name="Sharon I."/>
            <person name="Castelle C.J."/>
            <person name="Probst A.J."/>
            <person name="Thomas B.C."/>
            <person name="Singh A."/>
            <person name="Wilkins M.J."/>
            <person name="Karaoz U."/>
            <person name="Brodie E.L."/>
            <person name="Williams K.H."/>
            <person name="Hubbard S.S."/>
            <person name="Banfield J.F."/>
        </authorList>
    </citation>
    <scope>NUCLEOTIDE SEQUENCE [LARGE SCALE GENOMIC DNA]</scope>
</reference>
<dbReference type="NCBIfam" id="NF009150">
    <property type="entry name" value="PRK12497.1-3"/>
    <property type="match status" value="1"/>
</dbReference>
<evidence type="ECO:0000256" key="2">
    <source>
        <dbReference type="HAMAP-Rule" id="MF_00048"/>
    </source>
</evidence>
<dbReference type="SUPFAM" id="SSF52980">
    <property type="entry name" value="Restriction endonuclease-like"/>
    <property type="match status" value="1"/>
</dbReference>
<dbReference type="NCBIfam" id="TIGR00252">
    <property type="entry name" value="YraN family protein"/>
    <property type="match status" value="1"/>
</dbReference>
<comment type="caution">
    <text evidence="3">The sequence shown here is derived from an EMBL/GenBank/DDBJ whole genome shotgun (WGS) entry which is preliminary data.</text>
</comment>
<dbReference type="InterPro" id="IPR003509">
    <property type="entry name" value="UPF0102_YraN-like"/>
</dbReference>
<dbReference type="Proteomes" id="UP000177876">
    <property type="component" value="Unassembled WGS sequence"/>
</dbReference>
<sequence length="124" mass="14185">MRNMGLRQIGIAGEDKACRFLRWHGYHILERNYRSPFGELDIIASRGKWLVFCEVKARSSGERDMALAAVDGTRQQRMARAASHYLSAKGNNEKDCRFDVIALLKDGAKWRIEHVKDAFEVSQS</sequence>
<gene>
    <name evidence="3" type="ORF">A2Y75_05865</name>
</gene>
<dbReference type="STRING" id="1797197.A2Y75_05865"/>
<dbReference type="GO" id="GO:0003676">
    <property type="term" value="F:nucleic acid binding"/>
    <property type="evidence" value="ECO:0007669"/>
    <property type="project" value="InterPro"/>
</dbReference>
<dbReference type="HAMAP" id="MF_00048">
    <property type="entry name" value="UPF0102"/>
    <property type="match status" value="1"/>
</dbReference>
<dbReference type="PANTHER" id="PTHR34039">
    <property type="entry name" value="UPF0102 PROTEIN YRAN"/>
    <property type="match status" value="1"/>
</dbReference>
<dbReference type="Gene3D" id="3.40.1350.10">
    <property type="match status" value="1"/>
</dbReference>
<name>A0A1F2WFS4_9ACTN</name>
<organism evidence="3 4">
    <name type="scientific">Candidatus Solincola sediminis</name>
    <dbReference type="NCBI Taxonomy" id="1797199"/>
    <lineage>
        <taxon>Bacteria</taxon>
        <taxon>Bacillati</taxon>
        <taxon>Actinomycetota</taxon>
        <taxon>Candidatus Geothermincolia</taxon>
        <taxon>Candidatus Geothermincolales</taxon>
        <taxon>Candidatus Geothermincolaceae</taxon>
        <taxon>Candidatus Solincola</taxon>
    </lineage>
</organism>
<dbReference type="CDD" id="cd20736">
    <property type="entry name" value="PoNe_Nuclease"/>
    <property type="match status" value="1"/>
</dbReference>
<dbReference type="Pfam" id="PF02021">
    <property type="entry name" value="UPF0102"/>
    <property type="match status" value="1"/>
</dbReference>
<dbReference type="AlphaFoldDB" id="A0A1F2WFS4"/>
<comment type="similarity">
    <text evidence="1 2">Belongs to the UPF0102 family.</text>
</comment>
<evidence type="ECO:0000256" key="1">
    <source>
        <dbReference type="ARBA" id="ARBA00006738"/>
    </source>
</evidence>
<evidence type="ECO:0000313" key="4">
    <source>
        <dbReference type="Proteomes" id="UP000177876"/>
    </source>
</evidence>
<dbReference type="EMBL" id="MELK01000052">
    <property type="protein sequence ID" value="OFW55705.1"/>
    <property type="molecule type" value="Genomic_DNA"/>
</dbReference>
<dbReference type="NCBIfam" id="NF009154">
    <property type="entry name" value="PRK12497.3-3"/>
    <property type="match status" value="1"/>
</dbReference>
<protein>
    <recommendedName>
        <fullName evidence="2">UPF0102 protein A2Y75_05865</fullName>
    </recommendedName>
</protein>
<dbReference type="InterPro" id="IPR011335">
    <property type="entry name" value="Restrct_endonuc-II-like"/>
</dbReference>
<proteinExistence type="inferred from homology"/>
<dbReference type="PANTHER" id="PTHR34039:SF1">
    <property type="entry name" value="UPF0102 PROTEIN YRAN"/>
    <property type="match status" value="1"/>
</dbReference>
<accession>A0A1F2WFS4</accession>
<dbReference type="InterPro" id="IPR011856">
    <property type="entry name" value="tRNA_endonuc-like_dom_sf"/>
</dbReference>